<reference evidence="2 3" key="1">
    <citation type="journal article" date="2018" name="ACS Chem. Biol.">
        <title>Ketoreductase domain dysfunction expands chemodiversity: malyngamide biosynthesis in the cyanobacterium Okeania hirsuta.</title>
        <authorList>
            <person name="Moss N.A."/>
            <person name="Leao T."/>
            <person name="Rankin M."/>
            <person name="McCullough T.M."/>
            <person name="Qu P."/>
            <person name="Korobeynikov A."/>
            <person name="Smith J.L."/>
            <person name="Gerwick L."/>
            <person name="Gerwick W.H."/>
        </authorList>
    </citation>
    <scope>NUCLEOTIDE SEQUENCE [LARGE SCALE GENOMIC DNA]</scope>
    <source>
        <strain evidence="2 3">PAB10Feb10-1</strain>
    </source>
</reference>
<protein>
    <submittedName>
        <fullName evidence="2">Uncharacterized protein</fullName>
    </submittedName>
</protein>
<gene>
    <name evidence="2" type="ORF">D5R40_15905</name>
</gene>
<keyword evidence="3" id="KW-1185">Reference proteome</keyword>
<keyword evidence="1" id="KW-1133">Transmembrane helix</keyword>
<dbReference type="AlphaFoldDB" id="A0A3N6NS95"/>
<comment type="caution">
    <text evidence="2">The sequence shown here is derived from an EMBL/GenBank/DDBJ whole genome shotgun (WGS) entry which is preliminary data.</text>
</comment>
<dbReference type="RefSeq" id="WP_124154875.1">
    <property type="nucleotide sequence ID" value="NZ_CAWOLW010000700.1"/>
</dbReference>
<name>A0A3N6NS95_9CYAN</name>
<keyword evidence="1" id="KW-0472">Membrane</keyword>
<organism evidence="2 3">
    <name type="scientific">Okeania hirsuta</name>
    <dbReference type="NCBI Taxonomy" id="1458930"/>
    <lineage>
        <taxon>Bacteria</taxon>
        <taxon>Bacillati</taxon>
        <taxon>Cyanobacteriota</taxon>
        <taxon>Cyanophyceae</taxon>
        <taxon>Oscillatoriophycideae</taxon>
        <taxon>Oscillatoriales</taxon>
        <taxon>Microcoleaceae</taxon>
        <taxon>Okeania</taxon>
    </lineage>
</organism>
<proteinExistence type="predicted"/>
<accession>A0A3N6NS95</accession>
<evidence type="ECO:0000313" key="2">
    <source>
        <dbReference type="EMBL" id="RQH40866.1"/>
    </source>
</evidence>
<keyword evidence="1" id="KW-0812">Transmembrane</keyword>
<dbReference type="EMBL" id="RCBY01000084">
    <property type="protein sequence ID" value="RQH40866.1"/>
    <property type="molecule type" value="Genomic_DNA"/>
</dbReference>
<evidence type="ECO:0000256" key="1">
    <source>
        <dbReference type="SAM" id="Phobius"/>
    </source>
</evidence>
<dbReference type="Proteomes" id="UP000269154">
    <property type="component" value="Unassembled WGS sequence"/>
</dbReference>
<feature type="transmembrane region" description="Helical" evidence="1">
    <location>
        <begin position="38"/>
        <end position="65"/>
    </location>
</feature>
<evidence type="ECO:0000313" key="3">
    <source>
        <dbReference type="Proteomes" id="UP000269154"/>
    </source>
</evidence>
<sequence length="72" mass="8105">MNLNYIIPLCISCLAIFVSVNSDVKTLDGIPRLLAPCIGFIGLIWFFNVIPWLLKVACIVILLSIRKNFLIQ</sequence>